<dbReference type="Gene3D" id="3.40.50.720">
    <property type="entry name" value="NAD(P)-binding Rossmann-like Domain"/>
    <property type="match status" value="1"/>
</dbReference>
<sequence length="224" mass="23125">MLILSAADVRRAAPMPAAIDAVADAFAQLSGGRADVPLRVPIGQAQHESHTFFMPALLANSGALGLKVVSVFPHNQQRYALPSIHALVVLIDAATGQPLAAMDGTYLTALRTAASSGVATRALARPDSRVLAMFGAGAQAPYQVQAVCAVRPIERVLIVNRSRARAEQLIATLGELGIRAECTIADGARAALAEADVVCCATSAATPLFDDADVRPGTHINGVG</sequence>
<dbReference type="AlphaFoldDB" id="A0A0P9CTT6"/>
<dbReference type="Pfam" id="PF02423">
    <property type="entry name" value="OCD_Mu_crystall"/>
    <property type="match status" value="1"/>
</dbReference>
<gene>
    <name evidence="1" type="ORF">SE17_34740</name>
</gene>
<dbReference type="PANTHER" id="PTHR13812">
    <property type="entry name" value="KETIMINE REDUCTASE MU-CRYSTALLIN"/>
    <property type="match status" value="1"/>
</dbReference>
<evidence type="ECO:0000313" key="1">
    <source>
        <dbReference type="EMBL" id="KPV49058.1"/>
    </source>
</evidence>
<dbReference type="EMBL" id="LJCR01002227">
    <property type="protein sequence ID" value="KPV49058.1"/>
    <property type="molecule type" value="Genomic_DNA"/>
</dbReference>
<name>A0A0P9CTT6_9CHLR</name>
<accession>A0A0P9CTT6</accession>
<protein>
    <submittedName>
        <fullName evidence="1">Ornithine cyclodeaminase</fullName>
    </submittedName>
</protein>
<dbReference type="SUPFAM" id="SSF51735">
    <property type="entry name" value="NAD(P)-binding Rossmann-fold domains"/>
    <property type="match status" value="1"/>
</dbReference>
<dbReference type="InterPro" id="IPR003462">
    <property type="entry name" value="ODC_Mu_crystall"/>
</dbReference>
<dbReference type="Gene3D" id="3.30.1780.10">
    <property type="entry name" value="ornithine cyclodeaminase, domain 1"/>
    <property type="match status" value="1"/>
</dbReference>
<evidence type="ECO:0000313" key="2">
    <source>
        <dbReference type="Proteomes" id="UP000050509"/>
    </source>
</evidence>
<keyword evidence="2" id="KW-1185">Reference proteome</keyword>
<dbReference type="GO" id="GO:0005737">
    <property type="term" value="C:cytoplasm"/>
    <property type="evidence" value="ECO:0007669"/>
    <property type="project" value="TreeGrafter"/>
</dbReference>
<dbReference type="Proteomes" id="UP000050509">
    <property type="component" value="Unassembled WGS sequence"/>
</dbReference>
<organism evidence="1 2">
    <name type="scientific">Kouleothrix aurantiaca</name>
    <dbReference type="NCBI Taxonomy" id="186479"/>
    <lineage>
        <taxon>Bacteria</taxon>
        <taxon>Bacillati</taxon>
        <taxon>Chloroflexota</taxon>
        <taxon>Chloroflexia</taxon>
        <taxon>Chloroflexales</taxon>
        <taxon>Roseiflexineae</taxon>
        <taxon>Roseiflexaceae</taxon>
        <taxon>Kouleothrix</taxon>
    </lineage>
</organism>
<dbReference type="InterPro" id="IPR036291">
    <property type="entry name" value="NAD(P)-bd_dom_sf"/>
</dbReference>
<proteinExistence type="predicted"/>
<dbReference type="InterPro" id="IPR023401">
    <property type="entry name" value="ODC_N"/>
</dbReference>
<feature type="non-terminal residue" evidence="1">
    <location>
        <position position="224"/>
    </location>
</feature>
<dbReference type="PANTHER" id="PTHR13812:SF19">
    <property type="entry name" value="KETIMINE REDUCTASE MU-CRYSTALLIN"/>
    <property type="match status" value="1"/>
</dbReference>
<reference evidence="1 2" key="1">
    <citation type="submission" date="2015-09" db="EMBL/GenBank/DDBJ databases">
        <title>Draft genome sequence of Kouleothrix aurantiaca JCM 19913.</title>
        <authorList>
            <person name="Hemp J."/>
        </authorList>
    </citation>
    <scope>NUCLEOTIDE SEQUENCE [LARGE SCALE GENOMIC DNA]</scope>
    <source>
        <strain evidence="1 2">COM-B</strain>
    </source>
</reference>
<comment type="caution">
    <text evidence="1">The sequence shown here is derived from an EMBL/GenBank/DDBJ whole genome shotgun (WGS) entry which is preliminary data.</text>
</comment>